<comment type="caution">
    <text evidence="2">The sequence shown here is derived from an EMBL/GenBank/DDBJ whole genome shotgun (WGS) entry which is preliminary data.</text>
</comment>
<gene>
    <name evidence="2" type="ORF">H8L32_12570</name>
</gene>
<reference evidence="2 3" key="1">
    <citation type="submission" date="2020-08" db="EMBL/GenBank/DDBJ databases">
        <title>Novel species isolated from subtropical streams in China.</title>
        <authorList>
            <person name="Lu H."/>
        </authorList>
    </citation>
    <scope>NUCLEOTIDE SEQUENCE [LARGE SCALE GENOMIC DNA]</scope>
    <source>
        <strain evidence="2 3">CY18W</strain>
    </source>
</reference>
<sequence length="135" mass="15770">MKPYLISSVVLMMSISLHGNVYAMTVNEAYNNLIFFQAAANEGDYCENKLNIQALPALKKWQRQNDPVLKRTVNTIEQHLMTDKGLSKPEVKLAMVEVWKKMDDIDKRRLAERRTHKTCMQFTQSLKFYESRLTQ</sequence>
<proteinExistence type="predicted"/>
<keyword evidence="3" id="KW-1185">Reference proteome</keyword>
<evidence type="ECO:0000313" key="2">
    <source>
        <dbReference type="EMBL" id="MBC3918317.1"/>
    </source>
</evidence>
<keyword evidence="1" id="KW-0732">Signal</keyword>
<organism evidence="2 3">
    <name type="scientific">Undibacterium hunanense</name>
    <dbReference type="NCBI Taxonomy" id="2762292"/>
    <lineage>
        <taxon>Bacteria</taxon>
        <taxon>Pseudomonadati</taxon>
        <taxon>Pseudomonadota</taxon>
        <taxon>Betaproteobacteria</taxon>
        <taxon>Burkholderiales</taxon>
        <taxon>Oxalobacteraceae</taxon>
        <taxon>Undibacterium</taxon>
    </lineage>
</organism>
<evidence type="ECO:0000313" key="3">
    <source>
        <dbReference type="Proteomes" id="UP000650424"/>
    </source>
</evidence>
<feature type="signal peptide" evidence="1">
    <location>
        <begin position="1"/>
        <end position="23"/>
    </location>
</feature>
<evidence type="ECO:0000256" key="1">
    <source>
        <dbReference type="SAM" id="SignalP"/>
    </source>
</evidence>
<dbReference type="Proteomes" id="UP000650424">
    <property type="component" value="Unassembled WGS sequence"/>
</dbReference>
<feature type="chain" id="PRO_5045753789" evidence="1">
    <location>
        <begin position="24"/>
        <end position="135"/>
    </location>
</feature>
<name>A0ABR6ZR27_9BURK</name>
<dbReference type="EMBL" id="JACOGF010000005">
    <property type="protein sequence ID" value="MBC3918317.1"/>
    <property type="molecule type" value="Genomic_DNA"/>
</dbReference>
<protein>
    <submittedName>
        <fullName evidence="2">Uncharacterized protein</fullName>
    </submittedName>
</protein>
<dbReference type="RefSeq" id="WP_186947564.1">
    <property type="nucleotide sequence ID" value="NZ_JACOGF010000005.1"/>
</dbReference>
<accession>A0ABR6ZR27</accession>